<keyword evidence="8" id="KW-1185">Reference proteome</keyword>
<name>A0ABU4KRE4_BREVE</name>
<gene>
    <name evidence="7" type="ORF">NJD11_11580</name>
</gene>
<dbReference type="PANTHER" id="PTHR30055:SF241">
    <property type="entry name" value="TRANSCRIPTIONAL REGULATORY PROTEIN"/>
    <property type="match status" value="1"/>
</dbReference>
<dbReference type="InterPro" id="IPR009057">
    <property type="entry name" value="Homeodomain-like_sf"/>
</dbReference>
<evidence type="ECO:0000256" key="4">
    <source>
        <dbReference type="ARBA" id="ARBA00023163"/>
    </source>
</evidence>
<dbReference type="Pfam" id="PF13977">
    <property type="entry name" value="TetR_C_6"/>
    <property type="match status" value="1"/>
</dbReference>
<sequence>MTSIHLNTYLYRMIQKTALLSPRPVRSRPTRAQTRERILNGALEAFAERGFQGATQEDICERVGLSRRAYNSNFRSKEELFFAIYDRTIERLERHLETSIASALSGPGPAVENFVRAFIAGYAFDRSWYLLQAEFGLHALRNPAVASHYAARQARILSVIEEAVCRVWSGIEPGRPHASSRVARLILAVHEGAMFQRLLEPSAIKDGELLALFAEFLVSRSVIDA</sequence>
<feature type="domain" description="HTH tetR-type" evidence="6">
    <location>
        <begin position="32"/>
        <end position="92"/>
    </location>
</feature>
<feature type="DNA-binding region" description="H-T-H motif" evidence="5">
    <location>
        <begin position="55"/>
        <end position="74"/>
    </location>
</feature>
<reference evidence="7 8" key="1">
    <citation type="journal article" date="2023" name="FEMS Microbes">
        <title>Whole genomes of deep-sea sponge-associated bacteria exhibit high novel natural product potential.</title>
        <authorList>
            <person name="Hesketh-Best P.J."/>
            <person name="January G.G."/>
            <person name="Koch M.J."/>
            <person name="Warburton P.J."/>
            <person name="Howell K.L."/>
            <person name="Upton M."/>
        </authorList>
    </citation>
    <scope>NUCLEOTIDE SEQUENCE [LARGE SCALE GENOMIC DNA]</scope>
    <source>
        <strain evidence="7 8">PC206-O</strain>
    </source>
</reference>
<proteinExistence type="predicted"/>
<dbReference type="PROSITE" id="PS50977">
    <property type="entry name" value="HTH_TETR_2"/>
    <property type="match status" value="1"/>
</dbReference>
<keyword evidence="4" id="KW-0804">Transcription</keyword>
<dbReference type="Pfam" id="PF00440">
    <property type="entry name" value="TetR_N"/>
    <property type="match status" value="1"/>
</dbReference>
<dbReference type="InterPro" id="IPR036271">
    <property type="entry name" value="Tet_transcr_reg_TetR-rel_C_sf"/>
</dbReference>
<evidence type="ECO:0000313" key="7">
    <source>
        <dbReference type="EMBL" id="MDX2335575.1"/>
    </source>
</evidence>
<evidence type="ECO:0000313" key="8">
    <source>
        <dbReference type="Proteomes" id="UP001272940"/>
    </source>
</evidence>
<dbReference type="PANTHER" id="PTHR30055">
    <property type="entry name" value="HTH-TYPE TRANSCRIPTIONAL REGULATOR RUTR"/>
    <property type="match status" value="1"/>
</dbReference>
<evidence type="ECO:0000256" key="5">
    <source>
        <dbReference type="PROSITE-ProRule" id="PRU00335"/>
    </source>
</evidence>
<evidence type="ECO:0000256" key="3">
    <source>
        <dbReference type="ARBA" id="ARBA00023125"/>
    </source>
</evidence>
<keyword evidence="3 5" id="KW-0238">DNA-binding</keyword>
<dbReference type="RefSeq" id="WP_319078716.1">
    <property type="nucleotide sequence ID" value="NZ_JAMYEC010000007.1"/>
</dbReference>
<dbReference type="InterPro" id="IPR001647">
    <property type="entry name" value="HTH_TetR"/>
</dbReference>
<accession>A0ABU4KRE4</accession>
<dbReference type="Proteomes" id="UP001272940">
    <property type="component" value="Unassembled WGS sequence"/>
</dbReference>
<organism evidence="7 8">
    <name type="scientific">Brevundimonas vesicularis</name>
    <name type="common">Pseudomonas vesicularis</name>
    <dbReference type="NCBI Taxonomy" id="41276"/>
    <lineage>
        <taxon>Bacteria</taxon>
        <taxon>Pseudomonadati</taxon>
        <taxon>Pseudomonadota</taxon>
        <taxon>Alphaproteobacteria</taxon>
        <taxon>Caulobacterales</taxon>
        <taxon>Caulobacteraceae</taxon>
        <taxon>Brevundimonas</taxon>
    </lineage>
</organism>
<dbReference type="Gene3D" id="1.10.357.10">
    <property type="entry name" value="Tetracycline Repressor, domain 2"/>
    <property type="match status" value="1"/>
</dbReference>
<keyword evidence="2" id="KW-0805">Transcription regulation</keyword>
<dbReference type="PRINTS" id="PR00455">
    <property type="entry name" value="HTHTETR"/>
</dbReference>
<keyword evidence="1" id="KW-0678">Repressor</keyword>
<dbReference type="InterPro" id="IPR039538">
    <property type="entry name" value="BetI_C"/>
</dbReference>
<dbReference type="InterPro" id="IPR050109">
    <property type="entry name" value="HTH-type_TetR-like_transc_reg"/>
</dbReference>
<evidence type="ECO:0000259" key="6">
    <source>
        <dbReference type="PROSITE" id="PS50977"/>
    </source>
</evidence>
<dbReference type="EMBL" id="JAMYEC010000007">
    <property type="protein sequence ID" value="MDX2335575.1"/>
    <property type="molecule type" value="Genomic_DNA"/>
</dbReference>
<evidence type="ECO:0000256" key="1">
    <source>
        <dbReference type="ARBA" id="ARBA00022491"/>
    </source>
</evidence>
<protein>
    <submittedName>
        <fullName evidence="7">TetR/AcrR family transcriptional regulator</fullName>
    </submittedName>
</protein>
<comment type="caution">
    <text evidence="7">The sequence shown here is derived from an EMBL/GenBank/DDBJ whole genome shotgun (WGS) entry which is preliminary data.</text>
</comment>
<evidence type="ECO:0000256" key="2">
    <source>
        <dbReference type="ARBA" id="ARBA00023015"/>
    </source>
</evidence>
<dbReference type="SUPFAM" id="SSF48498">
    <property type="entry name" value="Tetracyclin repressor-like, C-terminal domain"/>
    <property type="match status" value="1"/>
</dbReference>
<dbReference type="SUPFAM" id="SSF46689">
    <property type="entry name" value="Homeodomain-like"/>
    <property type="match status" value="1"/>
</dbReference>